<dbReference type="GO" id="GO:0071363">
    <property type="term" value="P:cellular response to growth factor stimulus"/>
    <property type="evidence" value="ECO:0007669"/>
    <property type="project" value="TreeGrafter"/>
</dbReference>
<name>A0A8F8FKB0_HALDU</name>
<evidence type="ECO:0000256" key="13">
    <source>
        <dbReference type="ARBA" id="ARBA00023170"/>
    </source>
</evidence>
<evidence type="ECO:0000256" key="8">
    <source>
        <dbReference type="ARBA" id="ARBA00022741"/>
    </source>
</evidence>
<keyword evidence="13 17" id="KW-0675">Receptor</keyword>
<keyword evidence="6 14" id="KW-0812">Transmembrane</keyword>
<accession>A0A8F8FKB0</accession>
<dbReference type="PANTHER" id="PTHR23255:SF71">
    <property type="entry name" value="RECEPTOR PROTEIN SERINE_THREONINE KINASE"/>
    <property type="match status" value="1"/>
</dbReference>
<dbReference type="EC" id="2.7.11.30" evidence="3"/>
<dbReference type="AlphaFoldDB" id="A0A8F8FKB0"/>
<proteinExistence type="evidence at transcript level"/>
<evidence type="ECO:0000256" key="1">
    <source>
        <dbReference type="ARBA" id="ARBA00004479"/>
    </source>
</evidence>
<sequence>MWTIVSMELLAFILLEIIISHISPMSNALMCNCNSTRCGSQTVLSCPGLLCAVVRDSSSKIELSCLSASDCDSSSPASVACCNTSYCNKPSLLYESAATVASDTHLLTIIMVGCIAMVLLCVVGIGISVVIFRSQRLKKCWQADDDTTQVGVETGDGPQTRNCVEAIVPSGQSVSDLIDQAAQPPNCGQLSLWMQKNIVRATSTSAWLHTGQSSDVHRGTWREEEVMVKVYPSQQQEEWYKEVGTYQKPHLHHEHVLQFIAADHKQSPRGLECWLVTVYHPHGSLRDYLLETSLEVRSCVRMCWSVASGLAFLHQFRSTLPHDKPCIVHRNLTSSNVLVKSNGECCLADLSSCVSLSSPHSELQALLKVTTQDMRYRPPEFLAPSDAPDEGFHAHMRGDVYSLGLVLWEICRRCSVKDVFSEALLPYEEAFPGTFTQGDAFSHVSLKEQRPSVPQHWCEHKVFKPLTATITDCWTTNSLSRPQVSAVRDLISDFICDHNSVSHSILSEKCQDSEKVLVIDESCDSSLKASS</sequence>
<dbReference type="GO" id="GO:0004675">
    <property type="term" value="F:transmembrane receptor protein serine/threonine kinase activity"/>
    <property type="evidence" value="ECO:0007669"/>
    <property type="project" value="UniProtKB-EC"/>
</dbReference>
<evidence type="ECO:0000313" key="17">
    <source>
        <dbReference type="EMBL" id="QXY82387.1"/>
    </source>
</evidence>
<dbReference type="PROSITE" id="PS50011">
    <property type="entry name" value="PROTEIN_KINASE_DOM"/>
    <property type="match status" value="1"/>
</dbReference>
<evidence type="ECO:0000256" key="4">
    <source>
        <dbReference type="ARBA" id="ARBA00022527"/>
    </source>
</evidence>
<dbReference type="InterPro" id="IPR000719">
    <property type="entry name" value="Prot_kinase_dom"/>
</dbReference>
<evidence type="ECO:0000256" key="2">
    <source>
        <dbReference type="ARBA" id="ARBA00009605"/>
    </source>
</evidence>
<dbReference type="Gene3D" id="1.10.510.10">
    <property type="entry name" value="Transferase(Phosphotransferase) domain 1"/>
    <property type="match status" value="1"/>
</dbReference>
<comment type="similarity">
    <text evidence="2">Belongs to the protein kinase superfamily. TKL Ser/Thr protein kinase family. TGFB receptor subfamily.</text>
</comment>
<dbReference type="PANTHER" id="PTHR23255">
    <property type="entry name" value="TRANSFORMING GROWTH FACTOR-BETA RECEPTOR TYPE I AND II"/>
    <property type="match status" value="1"/>
</dbReference>
<keyword evidence="4" id="KW-0723">Serine/threonine-protein kinase</keyword>
<feature type="signal peptide" evidence="15">
    <location>
        <begin position="1"/>
        <end position="28"/>
    </location>
</feature>
<feature type="chain" id="PRO_5034739014" description="receptor protein serine/threonine kinase" evidence="15">
    <location>
        <begin position="29"/>
        <end position="531"/>
    </location>
</feature>
<evidence type="ECO:0000256" key="3">
    <source>
        <dbReference type="ARBA" id="ARBA00012401"/>
    </source>
</evidence>
<feature type="domain" description="Protein kinase" evidence="16">
    <location>
        <begin position="202"/>
        <end position="495"/>
    </location>
</feature>
<feature type="transmembrane region" description="Helical" evidence="14">
    <location>
        <begin position="106"/>
        <end position="132"/>
    </location>
</feature>
<keyword evidence="12 14" id="KW-0472">Membrane</keyword>
<dbReference type="InterPro" id="IPR011009">
    <property type="entry name" value="Kinase-like_dom_sf"/>
</dbReference>
<evidence type="ECO:0000256" key="15">
    <source>
        <dbReference type="SAM" id="SignalP"/>
    </source>
</evidence>
<evidence type="ECO:0000256" key="10">
    <source>
        <dbReference type="ARBA" id="ARBA00022840"/>
    </source>
</evidence>
<evidence type="ECO:0000259" key="16">
    <source>
        <dbReference type="PROSITE" id="PS50011"/>
    </source>
</evidence>
<dbReference type="Pfam" id="PF07714">
    <property type="entry name" value="PK_Tyr_Ser-Thr"/>
    <property type="match status" value="1"/>
</dbReference>
<evidence type="ECO:0000256" key="11">
    <source>
        <dbReference type="ARBA" id="ARBA00022989"/>
    </source>
</evidence>
<keyword evidence="8" id="KW-0547">Nucleotide-binding</keyword>
<evidence type="ECO:0000256" key="6">
    <source>
        <dbReference type="ARBA" id="ARBA00022692"/>
    </source>
</evidence>
<evidence type="ECO:0000256" key="7">
    <source>
        <dbReference type="ARBA" id="ARBA00022729"/>
    </source>
</evidence>
<dbReference type="InterPro" id="IPR001245">
    <property type="entry name" value="Ser-Thr/Tyr_kinase_cat_dom"/>
</dbReference>
<protein>
    <recommendedName>
        <fullName evidence="3">receptor protein serine/threonine kinase</fullName>
        <ecNumber evidence="3">2.7.11.30</ecNumber>
    </recommendedName>
</protein>
<comment type="subcellular location">
    <subcellularLocation>
        <location evidence="1">Membrane</location>
        <topology evidence="1">Single-pass type I membrane protein</topology>
    </subcellularLocation>
</comment>
<keyword evidence="7 15" id="KW-0732">Signal</keyword>
<keyword evidence="11 14" id="KW-1133">Transmembrane helix</keyword>
<keyword evidence="10" id="KW-0067">ATP-binding</keyword>
<evidence type="ECO:0000256" key="12">
    <source>
        <dbReference type="ARBA" id="ARBA00023136"/>
    </source>
</evidence>
<evidence type="ECO:0000256" key="5">
    <source>
        <dbReference type="ARBA" id="ARBA00022679"/>
    </source>
</evidence>
<keyword evidence="9" id="KW-0418">Kinase</keyword>
<dbReference type="GO" id="GO:0005524">
    <property type="term" value="F:ATP binding"/>
    <property type="evidence" value="ECO:0007669"/>
    <property type="project" value="UniProtKB-KW"/>
</dbReference>
<organism evidence="17">
    <name type="scientific">Halisarca dujardinii</name>
    <name type="common">Dujardin's slime sponge</name>
    <dbReference type="NCBI Taxonomy" id="2583056"/>
    <lineage>
        <taxon>Eukaryota</taxon>
        <taxon>Metazoa</taxon>
        <taxon>Porifera</taxon>
        <taxon>Demospongiae</taxon>
        <taxon>Verongimorpha</taxon>
        <taxon>Chondrillida</taxon>
        <taxon>Halisarcidae</taxon>
        <taxon>Halisarca</taxon>
    </lineage>
</organism>
<dbReference type="Gene3D" id="3.30.200.20">
    <property type="entry name" value="Phosphorylase Kinase, domain 1"/>
    <property type="match status" value="1"/>
</dbReference>
<dbReference type="GO" id="GO:0005886">
    <property type="term" value="C:plasma membrane"/>
    <property type="evidence" value="ECO:0007669"/>
    <property type="project" value="TreeGrafter"/>
</dbReference>
<dbReference type="InterPro" id="IPR000333">
    <property type="entry name" value="TGFB_receptor"/>
</dbReference>
<dbReference type="GO" id="GO:0043235">
    <property type="term" value="C:receptor complex"/>
    <property type="evidence" value="ECO:0007669"/>
    <property type="project" value="TreeGrafter"/>
</dbReference>
<evidence type="ECO:0000256" key="14">
    <source>
        <dbReference type="SAM" id="Phobius"/>
    </source>
</evidence>
<dbReference type="SUPFAM" id="SSF56112">
    <property type="entry name" value="Protein kinase-like (PK-like)"/>
    <property type="match status" value="1"/>
</dbReference>
<keyword evidence="5" id="KW-0808">Transferase</keyword>
<reference evidence="17" key="1">
    <citation type="journal article" date="2021" name="Genes (Basel)">
        <title>Expression of Wnt and TGF-Beta Pathway Components during Whole-Body Regeneration from Cell Aggregates in Demosponge Halisarca dujardinii.</title>
        <authorList>
            <person name="Borisenko I."/>
            <person name="Bolshakov F.V."/>
            <person name="Ereskovsky A."/>
            <person name="Lavrov A.I."/>
        </authorList>
    </citation>
    <scope>NUCLEOTIDE SEQUENCE</scope>
</reference>
<dbReference type="EMBL" id="MZ042511">
    <property type="protein sequence ID" value="QXY82387.1"/>
    <property type="molecule type" value="mRNA"/>
</dbReference>
<evidence type="ECO:0000256" key="9">
    <source>
        <dbReference type="ARBA" id="ARBA00022777"/>
    </source>
</evidence>